<dbReference type="RefSeq" id="WP_185658642.1">
    <property type="nucleotide sequence ID" value="NZ_CAWPOO010000001.1"/>
</dbReference>
<dbReference type="CDD" id="cd18608">
    <property type="entry name" value="GH43_F5-8_typeC-like"/>
    <property type="match status" value="1"/>
</dbReference>
<dbReference type="PANTHER" id="PTHR43772:SF2">
    <property type="entry name" value="PUTATIVE (AFU_ORTHOLOGUE AFUA_2G04480)-RELATED"/>
    <property type="match status" value="1"/>
</dbReference>
<dbReference type="Gene3D" id="2.60.120.260">
    <property type="entry name" value="Galactose-binding domain-like"/>
    <property type="match status" value="1"/>
</dbReference>
<dbReference type="EMBL" id="JACHVC010000001">
    <property type="protein sequence ID" value="MBC2604755.1"/>
    <property type="molecule type" value="Genomic_DNA"/>
</dbReference>
<organism evidence="11 12">
    <name type="scientific">Pelagicoccus albus</name>
    <dbReference type="NCBI Taxonomy" id="415222"/>
    <lineage>
        <taxon>Bacteria</taxon>
        <taxon>Pseudomonadati</taxon>
        <taxon>Verrucomicrobiota</taxon>
        <taxon>Opitutia</taxon>
        <taxon>Puniceicoccales</taxon>
        <taxon>Pelagicoccaceae</taxon>
        <taxon>Pelagicoccus</taxon>
    </lineage>
</organism>
<dbReference type="GO" id="GO:0045493">
    <property type="term" value="P:xylan catabolic process"/>
    <property type="evidence" value="ECO:0007669"/>
    <property type="project" value="UniProtKB-KW"/>
</dbReference>
<dbReference type="Gene3D" id="2.115.10.20">
    <property type="entry name" value="Glycosyl hydrolase domain, family 43"/>
    <property type="match status" value="1"/>
</dbReference>
<feature type="domain" description="F5/8 type C" evidence="10">
    <location>
        <begin position="319"/>
        <end position="441"/>
    </location>
</feature>
<evidence type="ECO:0000256" key="6">
    <source>
        <dbReference type="PIRSR" id="PIRSR606710-1"/>
    </source>
</evidence>
<evidence type="ECO:0000256" key="8">
    <source>
        <dbReference type="RuleBase" id="RU361187"/>
    </source>
</evidence>
<evidence type="ECO:0000256" key="3">
    <source>
        <dbReference type="ARBA" id="ARBA00022801"/>
    </source>
</evidence>
<keyword evidence="3 8" id="KW-0378">Hydrolase</keyword>
<keyword evidence="2" id="KW-0858">Xylan degradation</keyword>
<dbReference type="Pfam" id="PF00754">
    <property type="entry name" value="F5_F8_type_C"/>
    <property type="match status" value="1"/>
</dbReference>
<dbReference type="InterPro" id="IPR008979">
    <property type="entry name" value="Galactose-bd-like_sf"/>
</dbReference>
<feature type="site" description="Important for catalytic activity, responsible for pKa modulation of the active site Glu and correct orientation of both the proton donor and substrate" evidence="7">
    <location>
        <position position="159"/>
    </location>
</feature>
<dbReference type="Proteomes" id="UP000526501">
    <property type="component" value="Unassembled WGS sequence"/>
</dbReference>
<dbReference type="PANTHER" id="PTHR43772">
    <property type="entry name" value="ENDO-1,4-BETA-XYLANASE"/>
    <property type="match status" value="1"/>
</dbReference>
<evidence type="ECO:0000313" key="11">
    <source>
        <dbReference type="EMBL" id="MBC2604755.1"/>
    </source>
</evidence>
<feature type="active site" description="Proton acceptor" evidence="6">
    <location>
        <position position="44"/>
    </location>
</feature>
<keyword evidence="2" id="KW-0624">Polysaccharide degradation</keyword>
<dbReference type="Pfam" id="PF04616">
    <property type="entry name" value="Glyco_hydro_43"/>
    <property type="match status" value="1"/>
</dbReference>
<dbReference type="GO" id="GO:0004553">
    <property type="term" value="F:hydrolase activity, hydrolyzing O-glycosyl compounds"/>
    <property type="evidence" value="ECO:0007669"/>
    <property type="project" value="InterPro"/>
</dbReference>
<evidence type="ECO:0000313" key="12">
    <source>
        <dbReference type="Proteomes" id="UP000526501"/>
    </source>
</evidence>
<proteinExistence type="inferred from homology"/>
<dbReference type="PROSITE" id="PS50022">
    <property type="entry name" value="FA58C_3"/>
    <property type="match status" value="1"/>
</dbReference>
<protein>
    <submittedName>
        <fullName evidence="11">Family 43 glycosylhydrolase</fullName>
    </submittedName>
</protein>
<keyword evidence="12" id="KW-1185">Reference proteome</keyword>
<name>A0A7X1B5H3_9BACT</name>
<evidence type="ECO:0000256" key="9">
    <source>
        <dbReference type="SAM" id="MobiDB-lite"/>
    </source>
</evidence>
<dbReference type="InterPro" id="IPR006710">
    <property type="entry name" value="Glyco_hydro_43"/>
</dbReference>
<gene>
    <name evidence="11" type="ORF">H5P27_01660</name>
</gene>
<dbReference type="InterPro" id="IPR000421">
    <property type="entry name" value="FA58C"/>
</dbReference>
<dbReference type="AlphaFoldDB" id="A0A7X1B5H3"/>
<evidence type="ECO:0000256" key="4">
    <source>
        <dbReference type="ARBA" id="ARBA00023277"/>
    </source>
</evidence>
<evidence type="ECO:0000256" key="7">
    <source>
        <dbReference type="PIRSR" id="PIRSR606710-2"/>
    </source>
</evidence>
<evidence type="ECO:0000256" key="2">
    <source>
        <dbReference type="ARBA" id="ARBA00022651"/>
    </source>
</evidence>
<feature type="compositionally biased region" description="Low complexity" evidence="9">
    <location>
        <begin position="336"/>
        <end position="347"/>
    </location>
</feature>
<evidence type="ECO:0000259" key="10">
    <source>
        <dbReference type="PROSITE" id="PS50022"/>
    </source>
</evidence>
<dbReference type="SUPFAM" id="SSF49785">
    <property type="entry name" value="Galactose-binding domain-like"/>
    <property type="match status" value="1"/>
</dbReference>
<comment type="caution">
    <text evidence="11">The sequence shown here is derived from an EMBL/GenBank/DDBJ whole genome shotgun (WGS) entry which is preliminary data.</text>
</comment>
<dbReference type="InterPro" id="IPR023296">
    <property type="entry name" value="Glyco_hydro_beta-prop_sf"/>
</dbReference>
<accession>A0A7X1B5H3</accession>
<feature type="active site" description="Proton donor" evidence="6">
    <location>
        <position position="211"/>
    </location>
</feature>
<dbReference type="InterPro" id="IPR052176">
    <property type="entry name" value="Glycosyl_Hydrlase_43_Enz"/>
</dbReference>
<sequence>MNKPRTSLLAAIFLAVSLIPENRAQGSGEEANSANPILPGYYADPSIVSYQGKHYIYATLDPWGGETLGCWESDDFQDWTYRELNWPTKAACTGPTSMGAMVWAPSVVQGMDGRFYMHVSVGSEVWVGVASHPLGPWENSLGDRPMISADFDRTYHMIDAQAFVDGDGTPYLYWGSGWNWTNGHCFAVELTDNMDSFVGVPVDITPEHYFEAPFMLKREGRYYLMYSDGKTTEDSYQVHYAIGNSPLGPFEEASNSPILVSDHEKNVLSPGHHSVFEFEGQHYILYHRHNIPFEPVRRQVCVDQLDFDDNGLIRKIDPSHEGPALLVNRASKKGTLSATTTASSQLGPHTEPQNVTDNNYATRWIAGDNEGIHWIQMDFGQATEIARQEVRPEYAWKPTQFLLLYSDDAESWMTLADFTKSPISGSPIPINQTVTARYLKIEFPSGTPSEETGLFEWLVR</sequence>
<evidence type="ECO:0000256" key="5">
    <source>
        <dbReference type="ARBA" id="ARBA00023295"/>
    </source>
</evidence>
<feature type="region of interest" description="Disordered" evidence="9">
    <location>
        <begin position="336"/>
        <end position="356"/>
    </location>
</feature>
<keyword evidence="4" id="KW-0119">Carbohydrate metabolism</keyword>
<reference evidence="11 12" key="1">
    <citation type="submission" date="2020-07" db="EMBL/GenBank/DDBJ databases">
        <authorList>
            <person name="Feng X."/>
        </authorList>
    </citation>
    <scope>NUCLEOTIDE SEQUENCE [LARGE SCALE GENOMIC DNA]</scope>
    <source>
        <strain evidence="11 12">JCM23202</strain>
    </source>
</reference>
<keyword evidence="5 8" id="KW-0326">Glycosidase</keyword>
<comment type="similarity">
    <text evidence="1 8">Belongs to the glycosyl hydrolase 43 family.</text>
</comment>
<dbReference type="SUPFAM" id="SSF75005">
    <property type="entry name" value="Arabinanase/levansucrase/invertase"/>
    <property type="match status" value="1"/>
</dbReference>
<evidence type="ECO:0000256" key="1">
    <source>
        <dbReference type="ARBA" id="ARBA00009865"/>
    </source>
</evidence>